<name>A0A9Q0QL09_9ROSI</name>
<comment type="caution">
    <text evidence="2">The sequence shown here is derived from an EMBL/GenBank/DDBJ whole genome shotgun (WGS) entry which is preliminary data.</text>
</comment>
<dbReference type="AlphaFoldDB" id="A0A9Q0QL09"/>
<keyword evidence="3" id="KW-1185">Reference proteome</keyword>
<gene>
    <name evidence="2" type="ORF">OIU74_009878</name>
</gene>
<keyword evidence="1" id="KW-1133">Transmembrane helix</keyword>
<dbReference type="Proteomes" id="UP001151752">
    <property type="component" value="Chromosome 2"/>
</dbReference>
<keyword evidence="1" id="KW-0812">Transmembrane</keyword>
<proteinExistence type="predicted"/>
<reference evidence="2" key="1">
    <citation type="submission" date="2022-11" db="EMBL/GenBank/DDBJ databases">
        <authorList>
            <person name="Hyden B.L."/>
            <person name="Feng K."/>
            <person name="Yates T."/>
            <person name="Jawdy S."/>
            <person name="Smart L.B."/>
            <person name="Muchero W."/>
        </authorList>
    </citation>
    <scope>NUCLEOTIDE SEQUENCE</scope>
    <source>
        <tissue evidence="2">Shoot tip</tissue>
    </source>
</reference>
<reference evidence="2" key="2">
    <citation type="journal article" date="2023" name="Int. J. Mol. Sci.">
        <title>De Novo Assembly and Annotation of 11 Diverse Shrub Willow (Salix) Genomes Reveals Novel Gene Organization in Sex-Linked Regions.</title>
        <authorList>
            <person name="Hyden B."/>
            <person name="Feng K."/>
            <person name="Yates T.B."/>
            <person name="Jawdy S."/>
            <person name="Cereghino C."/>
            <person name="Smart L.B."/>
            <person name="Muchero W."/>
        </authorList>
    </citation>
    <scope>NUCLEOTIDE SEQUENCE</scope>
    <source>
        <tissue evidence="2">Shoot tip</tissue>
    </source>
</reference>
<sequence>MCWHFLFSLFKETLLPFWFKRCLCVRKCSSSMSRFSWRKRDLFGFLMCWYSFLHLVHETLFLLWFKGCLVGINWSYSWRSRRGIFGFLVC</sequence>
<keyword evidence="1" id="KW-0472">Membrane</keyword>
<accession>A0A9Q0QL09</accession>
<organism evidence="2 3">
    <name type="scientific">Salix koriyanagi</name>
    <dbReference type="NCBI Taxonomy" id="2511006"/>
    <lineage>
        <taxon>Eukaryota</taxon>
        <taxon>Viridiplantae</taxon>
        <taxon>Streptophyta</taxon>
        <taxon>Embryophyta</taxon>
        <taxon>Tracheophyta</taxon>
        <taxon>Spermatophyta</taxon>
        <taxon>Magnoliopsida</taxon>
        <taxon>eudicotyledons</taxon>
        <taxon>Gunneridae</taxon>
        <taxon>Pentapetalae</taxon>
        <taxon>rosids</taxon>
        <taxon>fabids</taxon>
        <taxon>Malpighiales</taxon>
        <taxon>Salicaceae</taxon>
        <taxon>Saliceae</taxon>
        <taxon>Salix</taxon>
    </lineage>
</organism>
<feature type="transmembrane region" description="Helical" evidence="1">
    <location>
        <begin position="42"/>
        <end position="65"/>
    </location>
</feature>
<protein>
    <submittedName>
        <fullName evidence="2">Uncharacterized protein</fullName>
    </submittedName>
</protein>
<evidence type="ECO:0000313" key="2">
    <source>
        <dbReference type="EMBL" id="KAJ6708653.1"/>
    </source>
</evidence>
<dbReference type="EMBL" id="JAPFFM010000015">
    <property type="protein sequence ID" value="KAJ6708653.1"/>
    <property type="molecule type" value="Genomic_DNA"/>
</dbReference>
<evidence type="ECO:0000313" key="3">
    <source>
        <dbReference type="Proteomes" id="UP001151752"/>
    </source>
</evidence>
<evidence type="ECO:0000256" key="1">
    <source>
        <dbReference type="SAM" id="Phobius"/>
    </source>
</evidence>